<dbReference type="OrthoDB" id="3050759at2759"/>
<dbReference type="AlphaFoldDB" id="A0A8K0XP10"/>
<gene>
    <name evidence="3" type="ORF">BXZ70DRAFT_908009</name>
</gene>
<keyword evidence="4" id="KW-1185">Reference proteome</keyword>
<feature type="region of interest" description="Disordered" evidence="2">
    <location>
        <begin position="144"/>
        <end position="220"/>
    </location>
</feature>
<dbReference type="EMBL" id="JAEVFJ010000019">
    <property type="protein sequence ID" value="KAH8099618.1"/>
    <property type="molecule type" value="Genomic_DNA"/>
</dbReference>
<proteinExistence type="predicted"/>
<feature type="compositionally biased region" description="Basic residues" evidence="2">
    <location>
        <begin position="183"/>
        <end position="197"/>
    </location>
</feature>
<dbReference type="Proteomes" id="UP000813824">
    <property type="component" value="Unassembled WGS sequence"/>
</dbReference>
<evidence type="ECO:0000256" key="1">
    <source>
        <dbReference type="SAM" id="Coils"/>
    </source>
</evidence>
<feature type="compositionally biased region" description="Pro residues" evidence="2">
    <location>
        <begin position="160"/>
        <end position="172"/>
    </location>
</feature>
<comment type="caution">
    <text evidence="3">The sequence shown here is derived from an EMBL/GenBank/DDBJ whole genome shotgun (WGS) entry which is preliminary data.</text>
</comment>
<reference evidence="3" key="1">
    <citation type="journal article" date="2021" name="New Phytol.">
        <title>Evolutionary innovations through gain and loss of genes in the ectomycorrhizal Boletales.</title>
        <authorList>
            <person name="Wu G."/>
            <person name="Miyauchi S."/>
            <person name="Morin E."/>
            <person name="Kuo A."/>
            <person name="Drula E."/>
            <person name="Varga T."/>
            <person name="Kohler A."/>
            <person name="Feng B."/>
            <person name="Cao Y."/>
            <person name="Lipzen A."/>
            <person name="Daum C."/>
            <person name="Hundley H."/>
            <person name="Pangilinan J."/>
            <person name="Johnson J."/>
            <person name="Barry K."/>
            <person name="LaButti K."/>
            <person name="Ng V."/>
            <person name="Ahrendt S."/>
            <person name="Min B."/>
            <person name="Choi I.G."/>
            <person name="Park H."/>
            <person name="Plett J.M."/>
            <person name="Magnuson J."/>
            <person name="Spatafora J.W."/>
            <person name="Nagy L.G."/>
            <person name="Henrissat B."/>
            <person name="Grigoriev I.V."/>
            <person name="Yang Z.L."/>
            <person name="Xu J."/>
            <person name="Martin F.M."/>
        </authorList>
    </citation>
    <scope>NUCLEOTIDE SEQUENCE</scope>
    <source>
        <strain evidence="3">KKN 215</strain>
    </source>
</reference>
<feature type="compositionally biased region" description="Basic and acidic residues" evidence="2">
    <location>
        <begin position="146"/>
        <end position="157"/>
    </location>
</feature>
<accession>A0A8K0XP10</accession>
<sequence>MKFKSLFGFLHFRSKFMSQATSPQDTTSPNNAPLNFTFPFHEDRGDVVSYFNQLLTYYKGGGHDIWNAPVVLINHYKNTTAVQHEYCAVGYKVKDSSDPNKIHYVRIERGTDISQRPVAGAQLDPEVRDVPQVAEALKTVQDVATEVERENEHKPEDPTTNPPVTAPPPKPSSTPSHTLLQKLFHKSSKKPKPRLARAKSDDGLYETHTPRTTQSTTSLASSVSSVASSMSAFTQWKSDDRVFRLKGGLPTDQPDTKCVTSLSLADNQLTLLHVAMFAATIHLFESVYSVFRHQCYWFAALLVAIAREWTKTKVKEVNGHLAPTTELIMYPGLTPGTYMSIPIIRLTKAMVAQVFSLSKGRWTMVETVIRSAVPLEGAIEVADRRVEEAERRADEERREKELERERRIALEKELEQYKLASSSAVAA</sequence>
<feature type="compositionally biased region" description="Low complexity" evidence="2">
    <location>
        <begin position="210"/>
        <end position="220"/>
    </location>
</feature>
<evidence type="ECO:0000313" key="3">
    <source>
        <dbReference type="EMBL" id="KAH8099618.1"/>
    </source>
</evidence>
<evidence type="ECO:0000256" key="2">
    <source>
        <dbReference type="SAM" id="MobiDB-lite"/>
    </source>
</evidence>
<feature type="coiled-coil region" evidence="1">
    <location>
        <begin position="379"/>
        <end position="420"/>
    </location>
</feature>
<evidence type="ECO:0000313" key="4">
    <source>
        <dbReference type="Proteomes" id="UP000813824"/>
    </source>
</evidence>
<keyword evidence="1" id="KW-0175">Coiled coil</keyword>
<organism evidence="3 4">
    <name type="scientific">Cristinia sonorae</name>
    <dbReference type="NCBI Taxonomy" id="1940300"/>
    <lineage>
        <taxon>Eukaryota</taxon>
        <taxon>Fungi</taxon>
        <taxon>Dikarya</taxon>
        <taxon>Basidiomycota</taxon>
        <taxon>Agaricomycotina</taxon>
        <taxon>Agaricomycetes</taxon>
        <taxon>Agaricomycetidae</taxon>
        <taxon>Agaricales</taxon>
        <taxon>Pleurotineae</taxon>
        <taxon>Stephanosporaceae</taxon>
        <taxon>Cristinia</taxon>
    </lineage>
</organism>
<name>A0A8K0XP10_9AGAR</name>
<protein>
    <submittedName>
        <fullName evidence="3">Uncharacterized protein</fullName>
    </submittedName>
</protein>